<dbReference type="HOGENOM" id="CLU_004880_0_0_7"/>
<organism evidence="2 3">
    <name type="scientific">Desulfobacula toluolica (strain DSM 7467 / Tol2)</name>
    <dbReference type="NCBI Taxonomy" id="651182"/>
    <lineage>
        <taxon>Bacteria</taxon>
        <taxon>Pseudomonadati</taxon>
        <taxon>Thermodesulfobacteriota</taxon>
        <taxon>Desulfobacteria</taxon>
        <taxon>Desulfobacterales</taxon>
        <taxon>Desulfobacteraceae</taxon>
        <taxon>Desulfobacula</taxon>
    </lineage>
</organism>
<keyword evidence="2" id="KW-0378">Hydrolase</keyword>
<sequence length="1125" mass="126949">MPDNTFTKARKEIKDWLKRCLVGPFYESNEQLNQIRPSSLYSCGILYGHMEDPSNEWFSPGDSVGSSVGSSVDDLNDQADEKPVFGVEESPIEQNKAKKASSVCRYRPPSAVGLSFFVNKNIVIEVLLKAARYTKEPGQTWERCALPDDNPNHEDCIILKVPENDQQLNDETPIPILHHQELEQDNQASAQLHVKWRPYPDNNHQDGYILTVSIVNCAVAKKINPEAWEKTHLFQLSFDCHIQAGTVLPYPGNEIDTMAQEDKEFELLYADKTVYAIGHGVSPDWSENNGCITSIKACFIPSYEVPLMKTDVGVIDNTVLQLSCLAKTEHQPKTIQKNLTGFTKAYETWIAGLYKESKALPLGQQNTAFTMLKRLEKTAQRMNQGINCLNDPMVAKAFSFAHEAMLSYMQTRKVKKPLWRPFQLGFLLLTLPSLIDENNPDRDLVDLLWFQTGGGKTEAYLAIIAFLVTYRRMRFPQAGAGTTVIMRYTLRLLTIQQFQRASILMCALELLRRKNPQLLGSEPITAGLWVGGASSPNNFKDAEKILDDALQGNGTGLEKFVVTQCPWCGKKLSLNPDISKSGFCANKGQFYFCCTNSGCDFGGSTNPVLPINVVDEHLYQHPPTLLLATIDKFAMFAWNKDTTIFLGNASRGTGPFRPPDLIIQDELHLIAGEIGTIAGVYEAGFDTVLKLKDHCPKYIASTATIRNAKEQVKKLYARDVNIFPSPGLNWKDSFFARVDKEKPGRLYLGYYSPGLKRTESFAPLGAALLLSPSLWNYSDESIQDAWWTLVAYHGSLRGLGITHNLIGDDVRKYLELYIRRLLDDEQGQTDPLSRGFHEFCRKFKVSKNDDDRERKIINAFLNTRRLYTESGIAELTSNRNANEIRKYLDDLEIPYSEENNQAICVLLCTNMVSVGLDISRLGLMVINGQPFTTGEYIQAGSRVGRNNVPGIVVTHYFRNHARDMSHFENFKAYHQSFYRFVEPTSLTPFSSPARKRALHAALVIVMRHGAGLMGNNMANQINLKDDKIRHAAFCLTRRCSMASPQKGKTTKEHIENLLYEWNDMSGGDGLFKAPLQYQSHSKDKKPLLKRHNEKKMGQTDDDSWVTLQSMRQVDDECGIYFMVPR</sequence>
<evidence type="ECO:0000313" key="3">
    <source>
        <dbReference type="Proteomes" id="UP000007347"/>
    </source>
</evidence>
<reference evidence="2 3" key="1">
    <citation type="journal article" date="2013" name="Environ. Microbiol.">
        <title>Complete genome, catabolic sub-proteomes and key-metabolites of Desulfobacula toluolica Tol2, a marine, aromatic compound-degrading, sulfate-reducing bacterium.</title>
        <authorList>
            <person name="Wohlbrand L."/>
            <person name="Jacob J.H."/>
            <person name="Kube M."/>
            <person name="Mussmann M."/>
            <person name="Jarling R."/>
            <person name="Beck A."/>
            <person name="Amann R."/>
            <person name="Wilkes H."/>
            <person name="Reinhardt R."/>
            <person name="Rabus R."/>
        </authorList>
    </citation>
    <scope>NUCLEOTIDE SEQUENCE [LARGE SCALE GENOMIC DNA]</scope>
    <source>
        <strain evidence="3">DSM 7467 / Tol2</strain>
    </source>
</reference>
<keyword evidence="2" id="KW-0067">ATP-binding</keyword>
<dbReference type="InterPro" id="IPR001650">
    <property type="entry name" value="Helicase_C-like"/>
</dbReference>
<dbReference type="PATRIC" id="fig|651182.5.peg.1416"/>
<gene>
    <name evidence="2" type="ordered locus">TOL2_C11730</name>
</gene>
<proteinExistence type="predicted"/>
<dbReference type="RefSeq" id="WP_014956683.1">
    <property type="nucleotide sequence ID" value="NC_018645.1"/>
</dbReference>
<protein>
    <submittedName>
        <fullName evidence="2">Helicase domain protein</fullName>
    </submittedName>
</protein>
<keyword evidence="2" id="KW-0347">Helicase</keyword>
<name>K0NEA0_DESTT</name>
<feature type="domain" description="Helicase C-terminal" evidence="1">
    <location>
        <begin position="817"/>
        <end position="985"/>
    </location>
</feature>
<dbReference type="PROSITE" id="PS51194">
    <property type="entry name" value="HELICASE_CTER"/>
    <property type="match status" value="1"/>
</dbReference>
<keyword evidence="3" id="KW-1185">Reference proteome</keyword>
<evidence type="ECO:0000259" key="1">
    <source>
        <dbReference type="PROSITE" id="PS51194"/>
    </source>
</evidence>
<dbReference type="SUPFAM" id="SSF52540">
    <property type="entry name" value="P-loop containing nucleoside triphosphate hydrolases"/>
    <property type="match status" value="2"/>
</dbReference>
<dbReference type="Proteomes" id="UP000007347">
    <property type="component" value="Chromosome"/>
</dbReference>
<dbReference type="KEGG" id="dto:TOL2_C11730"/>
<accession>K0NEA0</accession>
<dbReference type="STRING" id="651182.TOL2_C11730"/>
<dbReference type="GO" id="GO:0004386">
    <property type="term" value="F:helicase activity"/>
    <property type="evidence" value="ECO:0007669"/>
    <property type="project" value="UniProtKB-KW"/>
</dbReference>
<dbReference type="AlphaFoldDB" id="K0NEA0"/>
<dbReference type="Pfam" id="PF00271">
    <property type="entry name" value="Helicase_C"/>
    <property type="match status" value="1"/>
</dbReference>
<evidence type="ECO:0000313" key="2">
    <source>
        <dbReference type="EMBL" id="CCK79336.1"/>
    </source>
</evidence>
<dbReference type="CDD" id="cd18785">
    <property type="entry name" value="SF2_C"/>
    <property type="match status" value="1"/>
</dbReference>
<dbReference type="SMART" id="SM00490">
    <property type="entry name" value="HELICc"/>
    <property type="match status" value="1"/>
</dbReference>
<dbReference type="OrthoDB" id="713315at2"/>
<dbReference type="InterPro" id="IPR027417">
    <property type="entry name" value="P-loop_NTPase"/>
</dbReference>
<keyword evidence="2" id="KW-0547">Nucleotide-binding</keyword>
<dbReference type="Gene3D" id="3.40.50.300">
    <property type="entry name" value="P-loop containing nucleotide triphosphate hydrolases"/>
    <property type="match status" value="1"/>
</dbReference>
<dbReference type="EMBL" id="FO203503">
    <property type="protein sequence ID" value="CCK79336.1"/>
    <property type="molecule type" value="Genomic_DNA"/>
</dbReference>